<dbReference type="Gramene" id="TraesSYM7B03G04063410.1">
    <property type="protein sequence ID" value="TraesSYM7B03G04063410.1"/>
    <property type="gene ID" value="TraesSYM7B03G04063410"/>
</dbReference>
<dbReference type="KEGG" id="taes:123113206"/>
<organism evidence="3">
    <name type="scientific">Triticum aestivum</name>
    <name type="common">Wheat</name>
    <dbReference type="NCBI Taxonomy" id="4565"/>
    <lineage>
        <taxon>Eukaryota</taxon>
        <taxon>Viridiplantae</taxon>
        <taxon>Streptophyta</taxon>
        <taxon>Embryophyta</taxon>
        <taxon>Tracheophyta</taxon>
        <taxon>Spermatophyta</taxon>
        <taxon>Magnoliopsida</taxon>
        <taxon>Liliopsida</taxon>
        <taxon>Poales</taxon>
        <taxon>Poaceae</taxon>
        <taxon>BOP clade</taxon>
        <taxon>Pooideae</taxon>
        <taxon>Triticodae</taxon>
        <taxon>Triticeae</taxon>
        <taxon>Triticinae</taxon>
        <taxon>Triticum</taxon>
    </lineage>
</organism>
<dbReference type="Proteomes" id="UP000019116">
    <property type="component" value="Chromosome 5B"/>
</dbReference>
<dbReference type="RefSeq" id="XP_044390324.1">
    <property type="nucleotide sequence ID" value="XM_044534389.1"/>
</dbReference>
<dbReference type="Gramene" id="TraesCLE_scaffold_064346_01G000100.1">
    <property type="protein sequence ID" value="TraesCLE_scaffold_064346_01G000100.1"/>
    <property type="gene ID" value="TraesCLE_scaffold_064346_01G000100"/>
</dbReference>
<feature type="region of interest" description="Disordered" evidence="1">
    <location>
        <begin position="29"/>
        <end position="67"/>
    </location>
</feature>
<gene>
    <name evidence="3" type="primary">LOC123113206</name>
</gene>
<dbReference type="Gramene" id="TraesWEE_scaffold_010063_01G000400.1">
    <property type="protein sequence ID" value="TraesWEE_scaffold_010063_01G000400.1"/>
    <property type="gene ID" value="TraesWEE_scaffold_010063_01G000400"/>
</dbReference>
<reference evidence="3" key="2">
    <citation type="submission" date="2018-10" db="UniProtKB">
        <authorList>
            <consortium name="EnsemblPlants"/>
        </authorList>
    </citation>
    <scope>IDENTIFICATION</scope>
</reference>
<evidence type="ECO:0000313" key="4">
    <source>
        <dbReference type="Proteomes" id="UP000019116"/>
    </source>
</evidence>
<dbReference type="SMR" id="A0A3B6LSQ1"/>
<dbReference type="Gramene" id="TraesARI7B03G04276860.1">
    <property type="protein sequence ID" value="TraesARI7B03G04276860.1"/>
    <property type="gene ID" value="TraesARI7B03G04276860"/>
</dbReference>
<dbReference type="EnsemblPlants" id="TraesCS5B02G377800.1">
    <property type="protein sequence ID" value="TraesCS5B02G377800.1"/>
    <property type="gene ID" value="TraesCS5B02G377800"/>
</dbReference>
<dbReference type="Pfam" id="PF08246">
    <property type="entry name" value="Inhibitor_I29"/>
    <property type="match status" value="1"/>
</dbReference>
<protein>
    <recommendedName>
        <fullName evidence="2">Cathepsin propeptide inhibitor domain-containing protein</fullName>
    </recommendedName>
</protein>
<dbReference type="Gramene" id="TraesROB_scaffold_009698_01G000100.1">
    <property type="protein sequence ID" value="TraesROB_scaffold_009698_01G000100.1"/>
    <property type="gene ID" value="TraesROB_scaffold_009698_01G000100"/>
</dbReference>
<evidence type="ECO:0000256" key="1">
    <source>
        <dbReference type="SAM" id="MobiDB-lite"/>
    </source>
</evidence>
<dbReference type="Gramene" id="TraesNOR5B03G02984520.1">
    <property type="protein sequence ID" value="TraesNOR5B03G02984520.1"/>
    <property type="gene ID" value="TraesNOR5B03G02984520"/>
</dbReference>
<dbReference type="AlphaFoldDB" id="A0A3B6LSQ1"/>
<dbReference type="SUPFAM" id="SSF54001">
    <property type="entry name" value="Cysteine proteinases"/>
    <property type="match status" value="1"/>
</dbReference>
<dbReference type="Gramene" id="TraesSTA5B03G02947910.1">
    <property type="protein sequence ID" value="TraesSTA5B03G02947910.1"/>
    <property type="gene ID" value="TraesSTA5B03G02947910"/>
</dbReference>
<evidence type="ECO:0000313" key="3">
    <source>
        <dbReference type="EnsemblPlants" id="TraesCS5B02G377800.1"/>
    </source>
</evidence>
<evidence type="ECO:0000259" key="2">
    <source>
        <dbReference type="Pfam" id="PF08246"/>
    </source>
</evidence>
<dbReference type="Gramene" id="TraesJAG5B03G02953420.1">
    <property type="protein sequence ID" value="TraesJAG5B03G02953420.1"/>
    <property type="gene ID" value="TraesJAG5B03G02953420"/>
</dbReference>
<reference evidence="3" key="1">
    <citation type="submission" date="2018-08" db="EMBL/GenBank/DDBJ databases">
        <authorList>
            <person name="Rossello M."/>
        </authorList>
    </citation>
    <scope>NUCLEOTIDE SEQUENCE [LARGE SCALE GENOMIC DNA]</scope>
    <source>
        <strain evidence="3">cv. Chinese Spring</strain>
    </source>
</reference>
<dbReference type="Gramene" id="TraesCS5B03G0946600.1">
    <property type="protein sequence ID" value="TraesCS5B03G0946600.1.CDS"/>
    <property type="gene ID" value="TraesCS5B03G0946600"/>
</dbReference>
<dbReference type="InterPro" id="IPR013201">
    <property type="entry name" value="Prot_inhib_I29"/>
</dbReference>
<dbReference type="Gramene" id="TraesLDM5B03G02959330.1">
    <property type="protein sequence ID" value="TraesLDM5B03G02959330.1"/>
    <property type="gene ID" value="TraesLDM5B03G02959330"/>
</dbReference>
<feature type="compositionally biased region" description="Polar residues" evidence="1">
    <location>
        <begin position="44"/>
        <end position="56"/>
    </location>
</feature>
<dbReference type="OrthoDB" id="696293at2759"/>
<accession>A0A3B6LSQ1</accession>
<dbReference type="Gene3D" id="1.10.287.2250">
    <property type="match status" value="1"/>
</dbReference>
<sequence length="210" mass="23366">MESMLLRASRDFARAASKIASAGRWAAPVTAARSAPSDLRSRLSFHSGTGGNTPISTDAPPDEMSSPASFTPLPGKVKILPSDEDVESEEALWALYLRWCNTLNQKRDHDEMVRRFDVFKDTVRMVHRVNKAKLPYTLKVSEFADGKLQESMSPKVFDEFATHAKGGGSRPLANRRKEGDLIIETGEDVPEYPQMYFKFSESGDSIIPLE</sequence>
<feature type="domain" description="Cathepsin propeptide inhibitor" evidence="2">
    <location>
        <begin position="97"/>
        <end position="150"/>
    </location>
</feature>
<dbReference type="Gramene" id="TraesCS5B02G377800.1">
    <property type="protein sequence ID" value="TraesCS5B02G377800.1"/>
    <property type="gene ID" value="TraesCS5B02G377800"/>
</dbReference>
<proteinExistence type="predicted"/>
<dbReference type="InterPro" id="IPR038765">
    <property type="entry name" value="Papain-like_cys_pep_sf"/>
</dbReference>
<dbReference type="GeneID" id="123113206"/>
<name>A0A3B6LSQ1_WHEAT</name>
<keyword evidence="4" id="KW-1185">Reference proteome</keyword>